<dbReference type="Proteomes" id="UP001159363">
    <property type="component" value="Chromosome 15"/>
</dbReference>
<evidence type="ECO:0000256" key="2">
    <source>
        <dbReference type="ARBA" id="ARBA00022771"/>
    </source>
</evidence>
<dbReference type="Pfam" id="PF21362">
    <property type="entry name" value="Sina_RING"/>
    <property type="match status" value="1"/>
</dbReference>
<proteinExistence type="predicted"/>
<evidence type="ECO:0000256" key="3">
    <source>
        <dbReference type="ARBA" id="ARBA00022833"/>
    </source>
</evidence>
<dbReference type="EMBL" id="JARBHB010000016">
    <property type="protein sequence ID" value="KAJ8866270.1"/>
    <property type="molecule type" value="Genomic_DNA"/>
</dbReference>
<keyword evidence="1" id="KW-0479">Metal-binding</keyword>
<feature type="compositionally biased region" description="Basic and acidic residues" evidence="4">
    <location>
        <begin position="45"/>
        <end position="54"/>
    </location>
</feature>
<accession>A0ABQ9G1B5</accession>
<protein>
    <recommendedName>
        <fullName evidence="5">E3 ubiquitin-protein ligase Sina-like RING finger domain-containing protein</fullName>
    </recommendedName>
</protein>
<sequence length="315" mass="35550">MMYTKLTVAYQDGGRKPRWPSVAPIKLVMWVSGDLTGMQGRGKWKIPDKTRRPAGENPGAAPAGIRTRFAYVGGECETHDPRGHGFESQLLHLLGHDSSSGIIKIRRRSIGMANRWINKPFDARVMEAISSLPKLLRNRYNWKLFDETNALTLGLFAMFLRFEMSRRFAVELMRALRCPGCRKLFDESIRQCALGHSVCNTCYERWGKRETPEITHQSRLPQAKIPVDVTRNRTRIVVVAGERSSAAKRCPRHALITFFKTQLPESPISTTARTPVLLVSGLELTIVLLVYTTPDTTLYFTAFFIGRPSTNGEPS</sequence>
<evidence type="ECO:0000313" key="7">
    <source>
        <dbReference type="Proteomes" id="UP001159363"/>
    </source>
</evidence>
<comment type="caution">
    <text evidence="6">The sequence shown here is derived from an EMBL/GenBank/DDBJ whole genome shotgun (WGS) entry which is preliminary data.</text>
</comment>
<evidence type="ECO:0000256" key="1">
    <source>
        <dbReference type="ARBA" id="ARBA00022723"/>
    </source>
</evidence>
<dbReference type="Gene3D" id="3.30.40.10">
    <property type="entry name" value="Zinc/RING finger domain, C3HC4 (zinc finger)"/>
    <property type="match status" value="1"/>
</dbReference>
<feature type="region of interest" description="Disordered" evidence="4">
    <location>
        <begin position="41"/>
        <end position="62"/>
    </location>
</feature>
<organism evidence="6 7">
    <name type="scientific">Dryococelus australis</name>
    <dbReference type="NCBI Taxonomy" id="614101"/>
    <lineage>
        <taxon>Eukaryota</taxon>
        <taxon>Metazoa</taxon>
        <taxon>Ecdysozoa</taxon>
        <taxon>Arthropoda</taxon>
        <taxon>Hexapoda</taxon>
        <taxon>Insecta</taxon>
        <taxon>Pterygota</taxon>
        <taxon>Neoptera</taxon>
        <taxon>Polyneoptera</taxon>
        <taxon>Phasmatodea</taxon>
        <taxon>Verophasmatodea</taxon>
        <taxon>Anareolatae</taxon>
        <taxon>Phasmatidae</taxon>
        <taxon>Eurycanthinae</taxon>
        <taxon>Dryococelus</taxon>
    </lineage>
</organism>
<reference evidence="6 7" key="1">
    <citation type="submission" date="2023-02" db="EMBL/GenBank/DDBJ databases">
        <title>LHISI_Scaffold_Assembly.</title>
        <authorList>
            <person name="Stuart O.P."/>
            <person name="Cleave R."/>
            <person name="Magrath M.J.L."/>
            <person name="Mikheyev A.S."/>
        </authorList>
    </citation>
    <scope>NUCLEOTIDE SEQUENCE [LARGE SCALE GENOMIC DNA]</scope>
    <source>
        <strain evidence="6">Daus_M_001</strain>
        <tissue evidence="6">Leg muscle</tissue>
    </source>
</reference>
<dbReference type="InterPro" id="IPR013083">
    <property type="entry name" value="Znf_RING/FYVE/PHD"/>
</dbReference>
<keyword evidence="3" id="KW-0862">Zinc</keyword>
<evidence type="ECO:0000313" key="6">
    <source>
        <dbReference type="EMBL" id="KAJ8866270.1"/>
    </source>
</evidence>
<gene>
    <name evidence="6" type="ORF">PR048_032113</name>
</gene>
<keyword evidence="7" id="KW-1185">Reference proteome</keyword>
<evidence type="ECO:0000259" key="5">
    <source>
        <dbReference type="Pfam" id="PF21362"/>
    </source>
</evidence>
<name>A0ABQ9G1B5_9NEOP</name>
<feature type="domain" description="E3 ubiquitin-protein ligase Sina-like RING finger" evidence="5">
    <location>
        <begin position="178"/>
        <end position="205"/>
    </location>
</feature>
<dbReference type="InterPro" id="IPR049548">
    <property type="entry name" value="Sina-like_RING"/>
</dbReference>
<evidence type="ECO:0000256" key="4">
    <source>
        <dbReference type="SAM" id="MobiDB-lite"/>
    </source>
</evidence>
<keyword evidence="2" id="KW-0863">Zinc-finger</keyword>